<organism evidence="2 3">
    <name type="scientific">Methylophaga muralis</name>
    <dbReference type="NCBI Taxonomy" id="291169"/>
    <lineage>
        <taxon>Bacteria</taxon>
        <taxon>Pseudomonadati</taxon>
        <taxon>Pseudomonadota</taxon>
        <taxon>Gammaproteobacteria</taxon>
        <taxon>Thiotrichales</taxon>
        <taxon>Piscirickettsiaceae</taxon>
        <taxon>Methylophaga</taxon>
    </lineage>
</organism>
<evidence type="ECO:0000313" key="3">
    <source>
        <dbReference type="Proteomes" id="UP000094379"/>
    </source>
</evidence>
<dbReference type="Proteomes" id="UP000094379">
    <property type="component" value="Unassembled WGS sequence"/>
</dbReference>
<gene>
    <name evidence="2" type="ORF">A9E74_00455</name>
</gene>
<evidence type="ECO:0000256" key="1">
    <source>
        <dbReference type="SAM" id="Phobius"/>
    </source>
</evidence>
<feature type="transmembrane region" description="Helical" evidence="1">
    <location>
        <begin position="144"/>
        <end position="164"/>
    </location>
</feature>
<feature type="transmembrane region" description="Helical" evidence="1">
    <location>
        <begin position="36"/>
        <end position="55"/>
    </location>
</feature>
<proteinExistence type="predicted"/>
<accession>A0A1E3GV52</accession>
<name>A0A1E3GV52_9GAMM</name>
<sequence length="165" mass="17782">MDMIGRRSFGPMLLVAGLVILAPVIGDIPGGPSIMGMFVFLIAVQLLIGQEHFWLPHWLLQRAISSEKLATAVKWLRKPAGYIDKLIRPRLLVFVNGTAKYIIAVVCILIALMLPFMEVVPFSANAGGLALVAFGLALIAKDGLLALLSFILTGLTASLIISNLF</sequence>
<keyword evidence="1" id="KW-0812">Transmembrane</keyword>
<dbReference type="InterPro" id="IPR010331">
    <property type="entry name" value="ExoD"/>
</dbReference>
<dbReference type="AlphaFoldDB" id="A0A1E3GV52"/>
<comment type="caution">
    <text evidence="2">The sequence shown here is derived from an EMBL/GenBank/DDBJ whole genome shotgun (WGS) entry which is preliminary data.</text>
</comment>
<feature type="transmembrane region" description="Helical" evidence="1">
    <location>
        <begin position="91"/>
        <end position="114"/>
    </location>
</feature>
<keyword evidence="1" id="KW-0472">Membrane</keyword>
<dbReference type="Pfam" id="PF06055">
    <property type="entry name" value="ExoD"/>
    <property type="match status" value="1"/>
</dbReference>
<evidence type="ECO:0000313" key="2">
    <source>
        <dbReference type="EMBL" id="ODN67949.1"/>
    </source>
</evidence>
<reference evidence="2 3" key="1">
    <citation type="submission" date="2016-07" db="EMBL/GenBank/DDBJ databases">
        <title>Draft Genome Sequence of Methylophaga muralis Bur 1.</title>
        <authorList>
            <person name="Vasilenko O.V."/>
            <person name="Doronina N.V."/>
            <person name="Shmareva M.N."/>
            <person name="Tarlachkov S.V."/>
            <person name="Mustakhimov I."/>
            <person name="Trotsenko Y.A."/>
        </authorList>
    </citation>
    <scope>NUCLEOTIDE SEQUENCE [LARGE SCALE GENOMIC DNA]</scope>
    <source>
        <strain evidence="2 3">Bur 1</strain>
    </source>
</reference>
<dbReference type="PATRIC" id="fig|291169.3.peg.461"/>
<dbReference type="STRING" id="291169.A9E74_00455"/>
<feature type="transmembrane region" description="Helical" evidence="1">
    <location>
        <begin position="120"/>
        <end position="139"/>
    </location>
</feature>
<dbReference type="PIRSF" id="PIRSF033239">
    <property type="entry name" value="ExoD"/>
    <property type="match status" value="1"/>
</dbReference>
<dbReference type="PANTHER" id="PTHR41795:SF1">
    <property type="entry name" value="EXOPOLYSACCHARIDE SYNTHESIS PROTEIN"/>
    <property type="match status" value="1"/>
</dbReference>
<protein>
    <submittedName>
        <fullName evidence="2">Exopolysaccharide synthesis, ExoD</fullName>
    </submittedName>
</protein>
<dbReference type="EMBL" id="MCRI01000002">
    <property type="protein sequence ID" value="ODN67949.1"/>
    <property type="molecule type" value="Genomic_DNA"/>
</dbReference>
<keyword evidence="1" id="KW-1133">Transmembrane helix</keyword>
<dbReference type="PANTHER" id="PTHR41795">
    <property type="entry name" value="EXOPOLYSACCHARIDE SYNTHESIS PROTEIN"/>
    <property type="match status" value="1"/>
</dbReference>
<keyword evidence="3" id="KW-1185">Reference proteome</keyword>